<dbReference type="PROSITE" id="PS51318">
    <property type="entry name" value="TAT"/>
    <property type="match status" value="1"/>
</dbReference>
<dbReference type="InterPro" id="IPR006311">
    <property type="entry name" value="TAT_signal"/>
</dbReference>
<name>A0ABW8HD78_9ACTN</name>
<keyword evidence="1" id="KW-0732">Signal</keyword>
<dbReference type="RefSeq" id="WP_350890183.1">
    <property type="nucleotide sequence ID" value="NZ_JBEOTR010000005.1"/>
</dbReference>
<reference evidence="2 3" key="1">
    <citation type="submission" date="2024-10" db="EMBL/GenBank/DDBJ databases">
        <title>The Natural Products Discovery Center: Release of the First 8490 Sequenced Strains for Exploring Actinobacteria Biosynthetic Diversity.</title>
        <authorList>
            <person name="Kalkreuter E."/>
            <person name="Kautsar S.A."/>
            <person name="Yang D."/>
            <person name="Bader C.D."/>
            <person name="Teijaro C.N."/>
            <person name="Fluegel L."/>
            <person name="Davis C.M."/>
            <person name="Simpson J.R."/>
            <person name="Lauterbach L."/>
            <person name="Steele A.D."/>
            <person name="Gui C."/>
            <person name="Meng S."/>
            <person name="Li G."/>
            <person name="Viehrig K."/>
            <person name="Ye F."/>
            <person name="Su P."/>
            <person name="Kiefer A.F."/>
            <person name="Nichols A."/>
            <person name="Cepeda A.J."/>
            <person name="Yan W."/>
            <person name="Fan B."/>
            <person name="Jiang Y."/>
            <person name="Adhikari A."/>
            <person name="Zheng C.-J."/>
            <person name="Schuster L."/>
            <person name="Cowan T.M."/>
            <person name="Smanski M.J."/>
            <person name="Chevrette M.G."/>
            <person name="De Carvalho L.P.S."/>
            <person name="Shen B."/>
        </authorList>
    </citation>
    <scope>NUCLEOTIDE SEQUENCE [LARGE SCALE GENOMIC DNA]</scope>
    <source>
        <strain evidence="2 3">NPDC093086</strain>
    </source>
</reference>
<sequence length="171" mass="16732">MKPTTRRTLAAVVTGAAAAVGAAVTPAAAAGAIPVPVPLGGAETALGMELPEVAGELPVPTAGAPEGPRYVEGRLLPERTLPQVPVHGGLPGVDLRQPVPHVLGEDFDHAGLDAPASGLRTLTPGLSLDAPLTAPDPGSLGLPSPKLPEAGVLAPALRTAPVADLGVGPGL</sequence>
<proteinExistence type="predicted"/>
<gene>
    <name evidence="2" type="ORF">ACIQFM_18965</name>
</gene>
<dbReference type="Proteomes" id="UP001617907">
    <property type="component" value="Unassembled WGS sequence"/>
</dbReference>
<accession>A0ABW8HD78</accession>
<evidence type="ECO:0000313" key="3">
    <source>
        <dbReference type="Proteomes" id="UP001617907"/>
    </source>
</evidence>
<organism evidence="2 3">
    <name type="scientific">Streptomyces ardesiacus</name>
    <dbReference type="NCBI Taxonomy" id="285564"/>
    <lineage>
        <taxon>Bacteria</taxon>
        <taxon>Bacillati</taxon>
        <taxon>Actinomycetota</taxon>
        <taxon>Actinomycetes</taxon>
        <taxon>Kitasatosporales</taxon>
        <taxon>Streptomycetaceae</taxon>
        <taxon>Streptomyces</taxon>
    </lineage>
</organism>
<protein>
    <recommendedName>
        <fullName evidence="4">Secreted protein</fullName>
    </recommendedName>
</protein>
<dbReference type="EMBL" id="JBIVPC010000009">
    <property type="protein sequence ID" value="MFJ6038329.1"/>
    <property type="molecule type" value="Genomic_DNA"/>
</dbReference>
<feature type="signal peptide" evidence="1">
    <location>
        <begin position="1"/>
        <end position="29"/>
    </location>
</feature>
<comment type="caution">
    <text evidence="2">The sequence shown here is derived from an EMBL/GenBank/DDBJ whole genome shotgun (WGS) entry which is preliminary data.</text>
</comment>
<evidence type="ECO:0008006" key="4">
    <source>
        <dbReference type="Google" id="ProtNLM"/>
    </source>
</evidence>
<evidence type="ECO:0000313" key="2">
    <source>
        <dbReference type="EMBL" id="MFJ6038329.1"/>
    </source>
</evidence>
<feature type="chain" id="PRO_5045341419" description="Secreted protein" evidence="1">
    <location>
        <begin position="30"/>
        <end position="171"/>
    </location>
</feature>
<evidence type="ECO:0000256" key="1">
    <source>
        <dbReference type="SAM" id="SignalP"/>
    </source>
</evidence>
<keyword evidence="3" id="KW-1185">Reference proteome</keyword>